<dbReference type="EMBL" id="BGPR01053185">
    <property type="protein sequence ID" value="GBO29977.1"/>
    <property type="molecule type" value="Genomic_DNA"/>
</dbReference>
<dbReference type="AlphaFoldDB" id="A0A4Y2W1T2"/>
<evidence type="ECO:0000313" key="2">
    <source>
        <dbReference type="Proteomes" id="UP000499080"/>
    </source>
</evidence>
<dbReference type="OrthoDB" id="6434386at2759"/>
<keyword evidence="2" id="KW-1185">Reference proteome</keyword>
<gene>
    <name evidence="1" type="ORF">AVEN_233202_1</name>
</gene>
<name>A0A4Y2W1T2_ARAVE</name>
<accession>A0A4Y2W1T2</accession>
<organism evidence="1 2">
    <name type="scientific">Araneus ventricosus</name>
    <name type="common">Orbweaver spider</name>
    <name type="synonym">Epeira ventricosa</name>
    <dbReference type="NCBI Taxonomy" id="182803"/>
    <lineage>
        <taxon>Eukaryota</taxon>
        <taxon>Metazoa</taxon>
        <taxon>Ecdysozoa</taxon>
        <taxon>Arthropoda</taxon>
        <taxon>Chelicerata</taxon>
        <taxon>Arachnida</taxon>
        <taxon>Araneae</taxon>
        <taxon>Araneomorphae</taxon>
        <taxon>Entelegynae</taxon>
        <taxon>Araneoidea</taxon>
        <taxon>Araneidae</taxon>
        <taxon>Araneus</taxon>
    </lineage>
</organism>
<protein>
    <recommendedName>
        <fullName evidence="3">Pre-C2HC domain-containing protein</fullName>
    </recommendedName>
</protein>
<proteinExistence type="predicted"/>
<sequence length="110" mass="12871">MDTEEQEKENSPSKISIPAINLKINNDYNLTLREINRHSPNTENIYDRGYIRILPLSLDDREQIIEFLNQNEKEYVLPDAPEVRPIKIAIKGIPPDHSKKNLPRIREPEL</sequence>
<comment type="caution">
    <text evidence="1">The sequence shown here is derived from an EMBL/GenBank/DDBJ whole genome shotgun (WGS) entry which is preliminary data.</text>
</comment>
<reference evidence="1 2" key="1">
    <citation type="journal article" date="2019" name="Sci. Rep.">
        <title>Orb-weaving spider Araneus ventricosus genome elucidates the spidroin gene catalogue.</title>
        <authorList>
            <person name="Kono N."/>
            <person name="Nakamura H."/>
            <person name="Ohtoshi R."/>
            <person name="Moran D.A.P."/>
            <person name="Shinohara A."/>
            <person name="Yoshida Y."/>
            <person name="Fujiwara M."/>
            <person name="Mori M."/>
            <person name="Tomita M."/>
            <person name="Arakawa K."/>
        </authorList>
    </citation>
    <scope>NUCLEOTIDE SEQUENCE [LARGE SCALE GENOMIC DNA]</scope>
</reference>
<evidence type="ECO:0008006" key="3">
    <source>
        <dbReference type="Google" id="ProtNLM"/>
    </source>
</evidence>
<dbReference type="Proteomes" id="UP000499080">
    <property type="component" value="Unassembled WGS sequence"/>
</dbReference>
<evidence type="ECO:0000313" key="1">
    <source>
        <dbReference type="EMBL" id="GBO29977.1"/>
    </source>
</evidence>